<organism evidence="4 5">
    <name type="scientific">Pyrenophora tritici-repentis</name>
    <dbReference type="NCBI Taxonomy" id="45151"/>
    <lineage>
        <taxon>Eukaryota</taxon>
        <taxon>Fungi</taxon>
        <taxon>Dikarya</taxon>
        <taxon>Ascomycota</taxon>
        <taxon>Pezizomycotina</taxon>
        <taxon>Dothideomycetes</taxon>
        <taxon>Pleosporomycetidae</taxon>
        <taxon>Pleosporales</taxon>
        <taxon>Pleosporineae</taxon>
        <taxon>Pleosporaceae</taxon>
        <taxon>Pyrenophora</taxon>
    </lineage>
</organism>
<keyword evidence="3" id="KW-0157">Chromophore</keyword>
<sequence length="651" mass="72435">MGDTGVYLARSPNLCKQNSPAVSFSTSSVSLQLQTLDMDSSKSAARKPPRIDGVSSSNCHEKYGGTTEEETPFWAPAHERFSTCEMSAYDLAAPPPTVSYSNAEYLADRLFSAEHLNLILKNPVYFHQFRSFLNSYRPQSVPTLVQYLDSQKALTAIRYANSLADQISLLSCRSSSRSEAAVVDVKFEKLFRRSFDKLVSDALPAYITYRLVDVVTDCLIREITGTSSPMMRDLVQGLAEVYCLSDPSLPDNPIVFASEGFYNTTQYGQDYVIGKNCRFLQGPKTQKHAVKRIAEAVSKGQEISEILLNYRRDGSPFLNLVMTAPLMDHRGAARYFIGCQIDISHLMEGGRGLESFEQLLNDQEMVMKPVSEPLIRQSPLEVLKELSILLNDEELEIVKHRNRVRRNSIESNCNTSTRAVRTPIPRILVGMDTTFNSAYLPSRQFGRSGRLPGVYQNYILVRPFPSLRIIFTSESLRIPGLSQSRLMDRIGGPLHVRESLLDAFASGVGVTAKISWLTQPINRTPSYTQLNSRYNRNSDASDSISDSEIIEGKPRWIHCTPLLGSDSKPGVFMIVMVNKEVAGALNPVGPVPASRPMRSMDNMRDAWSQRAAGVGTTSRKLSSANLYADYLRSQGQKVASPSIDSRSLVDE</sequence>
<evidence type="ECO:0000313" key="5">
    <source>
        <dbReference type="Proteomes" id="UP000249757"/>
    </source>
</evidence>
<evidence type="ECO:0000256" key="1">
    <source>
        <dbReference type="ARBA" id="ARBA00022630"/>
    </source>
</evidence>
<reference evidence="5" key="1">
    <citation type="journal article" date="2022" name="Microb. Genom.">
        <title>A global pangenome for the wheat fungal pathogen Pyrenophora tritici-repentis and prediction of effector protein structural homology.</title>
        <authorList>
            <person name="Moolhuijzen P.M."/>
            <person name="See P.T."/>
            <person name="Shi G."/>
            <person name="Powell H.R."/>
            <person name="Cockram J."/>
            <person name="Jorgensen L.N."/>
            <person name="Benslimane H."/>
            <person name="Strelkov S.E."/>
            <person name="Turner J."/>
            <person name="Liu Z."/>
            <person name="Moffat C.S."/>
        </authorList>
    </citation>
    <scope>NUCLEOTIDE SEQUENCE [LARGE SCALE GENOMIC DNA]</scope>
</reference>
<dbReference type="InterPro" id="IPR035965">
    <property type="entry name" value="PAS-like_dom_sf"/>
</dbReference>
<dbReference type="Gene3D" id="3.30.450.20">
    <property type="entry name" value="PAS domain"/>
    <property type="match status" value="1"/>
</dbReference>
<dbReference type="Proteomes" id="UP000249757">
    <property type="component" value="Unassembled WGS sequence"/>
</dbReference>
<dbReference type="PANTHER" id="PTHR47429:SF9">
    <property type="entry name" value="PAS DOMAIN-CONTAINING PROTEIN"/>
    <property type="match status" value="1"/>
</dbReference>
<gene>
    <name evidence="4" type="ORF">Ptr86124_003634</name>
</gene>
<keyword evidence="5" id="KW-1185">Reference proteome</keyword>
<keyword evidence="2" id="KW-0288">FMN</keyword>
<dbReference type="Pfam" id="PF13426">
    <property type="entry name" value="PAS_9"/>
    <property type="match status" value="1"/>
</dbReference>
<keyword evidence="1" id="KW-0285">Flavoprotein</keyword>
<dbReference type="SUPFAM" id="SSF55785">
    <property type="entry name" value="PYP-like sensor domain (PAS domain)"/>
    <property type="match status" value="1"/>
</dbReference>
<evidence type="ECO:0000256" key="3">
    <source>
        <dbReference type="ARBA" id="ARBA00022991"/>
    </source>
</evidence>
<dbReference type="AlphaFoldDB" id="A0A5M9L5Y1"/>
<comment type="caution">
    <text evidence="4">The sequence shown here is derived from an EMBL/GenBank/DDBJ whole genome shotgun (WGS) entry which is preliminary data.</text>
</comment>
<dbReference type="PROSITE" id="PS50113">
    <property type="entry name" value="PAC"/>
    <property type="match status" value="1"/>
</dbReference>
<dbReference type="PANTHER" id="PTHR47429">
    <property type="entry name" value="PROTEIN TWIN LOV 1"/>
    <property type="match status" value="1"/>
</dbReference>
<dbReference type="GO" id="GO:0005634">
    <property type="term" value="C:nucleus"/>
    <property type="evidence" value="ECO:0007669"/>
    <property type="project" value="TreeGrafter"/>
</dbReference>
<evidence type="ECO:0000313" key="4">
    <source>
        <dbReference type="EMBL" id="KAI1516697.1"/>
    </source>
</evidence>
<accession>A0A5M9L5Y1</accession>
<dbReference type="OMA" id="EFYNTTQ"/>
<dbReference type="EMBL" id="NRDI02000004">
    <property type="protein sequence ID" value="KAI1516697.1"/>
    <property type="molecule type" value="Genomic_DNA"/>
</dbReference>
<evidence type="ECO:0000256" key="2">
    <source>
        <dbReference type="ARBA" id="ARBA00022643"/>
    </source>
</evidence>
<proteinExistence type="predicted"/>
<dbReference type="InterPro" id="IPR000014">
    <property type="entry name" value="PAS"/>
</dbReference>
<name>A0A5M9L5Y1_9PLEO</name>
<dbReference type="InterPro" id="IPR000700">
    <property type="entry name" value="PAS-assoc_C"/>
</dbReference>
<dbReference type="OrthoDB" id="447251at2759"/>
<protein>
    <submittedName>
        <fullName evidence="4">PAS-9 domain containing protein</fullName>
    </submittedName>
</protein>